<dbReference type="RefSeq" id="WP_148648833.1">
    <property type="nucleotide sequence ID" value="NZ_CP011131.1"/>
</dbReference>
<gene>
    <name evidence="1" type="ORF">MOV92_09845</name>
</gene>
<protein>
    <recommendedName>
        <fullName evidence="3">LysR substrate-binding domain-containing protein</fullName>
    </recommendedName>
</protein>
<evidence type="ECO:0000313" key="2">
    <source>
        <dbReference type="Proteomes" id="UP000829194"/>
    </source>
</evidence>
<name>A0ABY3XIR4_9GAMM</name>
<dbReference type="Proteomes" id="UP000829194">
    <property type="component" value="Chromosome"/>
</dbReference>
<proteinExistence type="predicted"/>
<sequence>MPWRTASSRRCGALYPWRRLCGTGIARSRRPACGFIDSGQLAQVMTDWQDKTFPLYALYTTRHLPAAKLRAFVDSVAALAQGHRATTD</sequence>
<accession>A0ABY3XIR4</accession>
<dbReference type="SUPFAM" id="SSF53850">
    <property type="entry name" value="Periplasmic binding protein-like II"/>
    <property type="match status" value="1"/>
</dbReference>
<dbReference type="EMBL" id="CP093547">
    <property type="protein sequence ID" value="UNP31519.1"/>
    <property type="molecule type" value="Genomic_DNA"/>
</dbReference>
<organism evidence="1 2">
    <name type="scientific">Lysobacter gummosus</name>
    <dbReference type="NCBI Taxonomy" id="262324"/>
    <lineage>
        <taxon>Bacteria</taxon>
        <taxon>Pseudomonadati</taxon>
        <taxon>Pseudomonadota</taxon>
        <taxon>Gammaproteobacteria</taxon>
        <taxon>Lysobacterales</taxon>
        <taxon>Lysobacteraceae</taxon>
        <taxon>Lysobacter</taxon>
    </lineage>
</organism>
<keyword evidence="2" id="KW-1185">Reference proteome</keyword>
<dbReference type="Gene3D" id="3.40.190.290">
    <property type="match status" value="1"/>
</dbReference>
<reference evidence="1 2" key="1">
    <citation type="submission" date="2022-03" db="EMBL/GenBank/DDBJ databases">
        <title>Complete genome sequence of Lysobacter capsici VKM B-2533 and Lysobacter gummosus 10.1.1, promising sources of lytic agents.</title>
        <authorList>
            <person name="Tarlachkov S.V."/>
            <person name="Kudryakova I.V."/>
            <person name="Afoshin A.S."/>
            <person name="Leontyevskaya E.A."/>
            <person name="Leontyevskaya N.V."/>
        </authorList>
    </citation>
    <scope>NUCLEOTIDE SEQUENCE [LARGE SCALE GENOMIC DNA]</scope>
    <source>
        <strain evidence="1 2">10.1.1</strain>
    </source>
</reference>
<evidence type="ECO:0000313" key="1">
    <source>
        <dbReference type="EMBL" id="UNP31519.1"/>
    </source>
</evidence>
<evidence type="ECO:0008006" key="3">
    <source>
        <dbReference type="Google" id="ProtNLM"/>
    </source>
</evidence>